<reference evidence="1" key="1">
    <citation type="submission" date="2022-11" db="EMBL/GenBank/DDBJ databases">
        <title>Chromosome-level genome of Pogonophryne albipinna.</title>
        <authorList>
            <person name="Jo E."/>
        </authorList>
    </citation>
    <scope>NUCLEOTIDE SEQUENCE</scope>
    <source>
        <strain evidence="1">SGF0006</strain>
        <tissue evidence="1">Muscle</tissue>
    </source>
</reference>
<keyword evidence="2" id="KW-1185">Reference proteome</keyword>
<dbReference type="Proteomes" id="UP001219934">
    <property type="component" value="Unassembled WGS sequence"/>
</dbReference>
<proteinExistence type="predicted"/>
<accession>A0AAD6FPI7</accession>
<sequence length="97" mass="10481">MTTAFTSHYLVANPHGKHYKSLCRRSPYIWGLSAGLQRARAALLSSLTTQPGRVGRGGRLGEEEWNREKVTDGMDPPANDIVTGLSVTTEAGRNVAA</sequence>
<name>A0AAD6FPI7_9TELE</name>
<evidence type="ECO:0000313" key="1">
    <source>
        <dbReference type="EMBL" id="KAJ4942189.1"/>
    </source>
</evidence>
<organism evidence="1 2">
    <name type="scientific">Pogonophryne albipinna</name>
    <dbReference type="NCBI Taxonomy" id="1090488"/>
    <lineage>
        <taxon>Eukaryota</taxon>
        <taxon>Metazoa</taxon>
        <taxon>Chordata</taxon>
        <taxon>Craniata</taxon>
        <taxon>Vertebrata</taxon>
        <taxon>Euteleostomi</taxon>
        <taxon>Actinopterygii</taxon>
        <taxon>Neopterygii</taxon>
        <taxon>Teleostei</taxon>
        <taxon>Neoteleostei</taxon>
        <taxon>Acanthomorphata</taxon>
        <taxon>Eupercaria</taxon>
        <taxon>Perciformes</taxon>
        <taxon>Notothenioidei</taxon>
        <taxon>Pogonophryne</taxon>
    </lineage>
</organism>
<evidence type="ECO:0000313" key="2">
    <source>
        <dbReference type="Proteomes" id="UP001219934"/>
    </source>
</evidence>
<comment type="caution">
    <text evidence="1">The sequence shown here is derived from an EMBL/GenBank/DDBJ whole genome shotgun (WGS) entry which is preliminary data.</text>
</comment>
<dbReference type="EMBL" id="JAPTMU010000006">
    <property type="protein sequence ID" value="KAJ4942189.1"/>
    <property type="molecule type" value="Genomic_DNA"/>
</dbReference>
<protein>
    <submittedName>
        <fullName evidence="1">Uncharacterized protein</fullName>
    </submittedName>
</protein>
<gene>
    <name evidence="1" type="ORF">JOQ06_012055</name>
</gene>
<dbReference type="AlphaFoldDB" id="A0AAD6FPI7"/>
<feature type="non-terminal residue" evidence="1">
    <location>
        <position position="1"/>
    </location>
</feature>